<dbReference type="PANTHER" id="PTHR23028:SF53">
    <property type="entry name" value="ACYL_TRANSF_3 DOMAIN-CONTAINING PROTEIN"/>
    <property type="match status" value="1"/>
</dbReference>
<dbReference type="GO" id="GO:0016020">
    <property type="term" value="C:membrane"/>
    <property type="evidence" value="ECO:0007669"/>
    <property type="project" value="TreeGrafter"/>
</dbReference>
<feature type="transmembrane region" description="Helical" evidence="1">
    <location>
        <begin position="7"/>
        <end position="26"/>
    </location>
</feature>
<keyword evidence="3" id="KW-0808">Transferase</keyword>
<dbReference type="EMBL" id="MSDQ01000023">
    <property type="protein sequence ID" value="OLO11480.1"/>
    <property type="molecule type" value="Genomic_DNA"/>
</dbReference>
<accession>A0A1Q8TCR8</accession>
<feature type="transmembrane region" description="Helical" evidence="1">
    <location>
        <begin position="80"/>
        <end position="98"/>
    </location>
</feature>
<gene>
    <name evidence="3" type="ORF">BTW10_09270</name>
</gene>
<organism evidence="3 4">
    <name type="scientific">Chromohalobacter japonicus</name>
    <dbReference type="NCBI Taxonomy" id="223900"/>
    <lineage>
        <taxon>Bacteria</taxon>
        <taxon>Pseudomonadati</taxon>
        <taxon>Pseudomonadota</taxon>
        <taxon>Gammaproteobacteria</taxon>
        <taxon>Oceanospirillales</taxon>
        <taxon>Halomonadaceae</taxon>
        <taxon>Chromohalobacter</taxon>
    </lineage>
</organism>
<comment type="caution">
    <text evidence="3">The sequence shown here is derived from an EMBL/GenBank/DDBJ whole genome shotgun (WGS) entry which is preliminary data.</text>
</comment>
<dbReference type="AlphaFoldDB" id="A0A1Q8TCR8"/>
<dbReference type="GO" id="GO:0000271">
    <property type="term" value="P:polysaccharide biosynthetic process"/>
    <property type="evidence" value="ECO:0007669"/>
    <property type="project" value="TreeGrafter"/>
</dbReference>
<dbReference type="InterPro" id="IPR002656">
    <property type="entry name" value="Acyl_transf_3_dom"/>
</dbReference>
<evidence type="ECO:0000313" key="3">
    <source>
        <dbReference type="EMBL" id="OLO11480.1"/>
    </source>
</evidence>
<keyword evidence="1" id="KW-0812">Transmembrane</keyword>
<dbReference type="GO" id="GO:0016747">
    <property type="term" value="F:acyltransferase activity, transferring groups other than amino-acyl groups"/>
    <property type="evidence" value="ECO:0007669"/>
    <property type="project" value="InterPro"/>
</dbReference>
<keyword evidence="3" id="KW-0012">Acyltransferase</keyword>
<feature type="transmembrane region" description="Helical" evidence="1">
    <location>
        <begin position="295"/>
        <end position="319"/>
    </location>
</feature>
<keyword evidence="4" id="KW-1185">Reference proteome</keyword>
<dbReference type="Pfam" id="PF01757">
    <property type="entry name" value="Acyl_transf_3"/>
    <property type="match status" value="1"/>
</dbReference>
<feature type="transmembrane region" description="Helical" evidence="1">
    <location>
        <begin position="38"/>
        <end position="60"/>
    </location>
</feature>
<dbReference type="Proteomes" id="UP000186806">
    <property type="component" value="Unassembled WGS sequence"/>
</dbReference>
<keyword evidence="1" id="KW-0472">Membrane</keyword>
<name>A0A1Q8TCR8_9GAMM</name>
<dbReference type="InterPro" id="IPR050879">
    <property type="entry name" value="Acyltransferase_3"/>
</dbReference>
<keyword evidence="1" id="KW-1133">Transmembrane helix</keyword>
<proteinExistence type="predicted"/>
<dbReference type="STRING" id="223900.GCA_000821045_00438"/>
<evidence type="ECO:0000256" key="1">
    <source>
        <dbReference type="SAM" id="Phobius"/>
    </source>
</evidence>
<dbReference type="PANTHER" id="PTHR23028">
    <property type="entry name" value="ACETYLTRANSFERASE"/>
    <property type="match status" value="1"/>
</dbReference>
<evidence type="ECO:0000313" key="4">
    <source>
        <dbReference type="Proteomes" id="UP000186806"/>
    </source>
</evidence>
<feature type="transmembrane region" description="Helical" evidence="1">
    <location>
        <begin position="270"/>
        <end position="289"/>
    </location>
</feature>
<feature type="transmembrane region" description="Helical" evidence="1">
    <location>
        <begin position="126"/>
        <end position="148"/>
    </location>
</feature>
<feature type="transmembrane region" description="Helical" evidence="1">
    <location>
        <begin position="160"/>
        <end position="176"/>
    </location>
</feature>
<sequence length="345" mass="39167">MLISVQALRAFAAWVVVFHHFVQVFFDFDANNAFEHLLATRGQMGVDIFFIISGFVIYAATARRAPSSGEFLLQRAARIVPAYWLYTAITAGIIYLSQDVMPDYELDLKSLVMSLFFLPTENPAGYGYYPTLPVGWTLNFEMLFYLVFAGSLLVNRHLRLWLLALVLIAISAWLAERPLLSDFYHDPIIYNFLLGLGVGIIYRRGWLPQGRWLPAGIAVGAFALLMQFDDPQGMTRFLAWGLPSAVLLCSFISMEPLFAGNRVIKALGDWSYSTYLLHVIVLWTAQYTLREHVGLPPYATLAICLPLIAVLSWASFEFIEKRLSRRLRQWMPKRRSSPATSVYSV</sequence>
<feature type="transmembrane region" description="Helical" evidence="1">
    <location>
        <begin position="188"/>
        <end position="205"/>
    </location>
</feature>
<evidence type="ECO:0000259" key="2">
    <source>
        <dbReference type="Pfam" id="PF01757"/>
    </source>
</evidence>
<feature type="domain" description="Acyltransferase 3" evidence="2">
    <location>
        <begin position="4"/>
        <end position="309"/>
    </location>
</feature>
<protein>
    <submittedName>
        <fullName evidence="3">Acyltransferase</fullName>
    </submittedName>
</protein>
<feature type="transmembrane region" description="Helical" evidence="1">
    <location>
        <begin position="240"/>
        <end position="258"/>
    </location>
</feature>
<reference evidence="3 4" key="1">
    <citation type="submission" date="2016-12" db="EMBL/GenBank/DDBJ databases">
        <title>Draft genome sequences of strains Salinicola socius SMB35, Salinicola sp. MH3R3-1 and Chromohalobacter sp. SMB17 from the Verkhnekamsk potash mining region of Russia.</title>
        <authorList>
            <person name="Mavrodi D.V."/>
            <person name="Olsson B.E."/>
            <person name="Korsakova E.S."/>
            <person name="Pyankova A."/>
            <person name="Mavrodi O.V."/>
            <person name="Plotnikova E.G."/>
        </authorList>
    </citation>
    <scope>NUCLEOTIDE SEQUENCE [LARGE SCALE GENOMIC DNA]</scope>
    <source>
        <strain evidence="3 4">SMB17</strain>
    </source>
</reference>
<feature type="transmembrane region" description="Helical" evidence="1">
    <location>
        <begin position="212"/>
        <end position="228"/>
    </location>
</feature>
<dbReference type="RefSeq" id="WP_075369179.1">
    <property type="nucleotide sequence ID" value="NZ_MSDQ01000023.1"/>
</dbReference>